<dbReference type="PANTHER" id="PTHR12697">
    <property type="entry name" value="PBS LYASE HEAT-LIKE PROTEIN"/>
    <property type="match status" value="1"/>
</dbReference>
<feature type="transmembrane region" description="Helical" evidence="5">
    <location>
        <begin position="715"/>
        <end position="732"/>
    </location>
</feature>
<comment type="caution">
    <text evidence="6">The sequence shown here is derived from an EMBL/GenBank/DDBJ whole genome shotgun (WGS) entry which is preliminary data.</text>
</comment>
<dbReference type="InterPro" id="IPR027417">
    <property type="entry name" value="P-loop_NTPase"/>
</dbReference>
<evidence type="ECO:0000256" key="2">
    <source>
        <dbReference type="ARBA" id="ARBA00022549"/>
    </source>
</evidence>
<sequence length="1193" mass="132867">MLTTLRPTKKPSPFILYPLAFILSFLFSLAWVNAEETPKPQDWQINGIVSALDDGHEQVKGYALQQIGKYKLQDIKKTEDIAQKAANILKDEKIDASVRASAASALGNLGEAGAKYAPDILNFLKDQKEDAQVRASAAYALGNLGEAGAKYAPDILNFLKDEKVNADVRGNAASALENLKEAEAKYVPDILNFLKDQKEDAQVRASVAYALGKLGEAGAKYAPDLANILKDQKADVLVRASVAYALGKLGEAGAKYAPDLANILKDQKADVQVRASVAYALGKLGEAGAKYALDLANILKDQKADVLVRCEAARALGNLEQAAKYAPDILNFLKDQKVNTIVCDQATSALGNLGEDGAQYAPDILDFLKDQKVDAQVRASAAYEALTNLGQAGATKYAPDILNFLKDQKVDAQVRASAASGLGNLGKAGAQYAPDLANILKDQKEDAQVRASAASGLGNLGKVGAQYTPDLANILKDQKVDAQVRASAASALRNLEQAAKYAPDILNFLKDQKVDAQVRREAASVLGNLEQAAKYAPDILNFLKDQKVDASVRGDAAEALKSMRQLELAEVVVVLNYIYEPNQGKFGNEGKFEYWRFLTYFLGGGTEDVKTLLKWVGNPPALPDQIKYQECKQTLEIFRDAWQGSPGLERFQKDLADKIANVAQKVDWQIKDVNSLQTHQKNLQAAEYTTQADAMQKAINKIKGWQLLLNTRNTILFHIVFWLALIFAYPKFPQVQAIFFWNPWVRRILGVGYVGFLLTWVPFLRRKLFEPFKFSLLADAGLDNFQDKAYFPESLVKVPPSTPPRLTAPLARGGEGEGFLSPDMRPITQALPSINGQIVLIGDSGLGKSMFLRHLLKHSQRIVVFLPAQKCDNGVIEAIQKKLHGQAQDAQFLKNLIYSGAIDICIDGLNEITADTRAKITQFVEYYFRGNIIMTTQPLEWIPPSTAKIYYLQPLEQTQIHKFLISRQLRIPQNAQVQGADYEKACEKYLVEILKNQQPSEELAAVQRILSNPMDLTVVALMLSQGKQPDLFHLQEQQYKFIAAEYLQEWNQEFPLKKFAEAVYQMRLHDQQALPAEEFYQVLMSLEDAKYKMVVSRQWKDDKGEAQKQYYFRHDKIMDFFLVQKFLGNNTEAEARLIDHMGDPRFRGVYFLLATLLPLDEAKQLREKLIQYAADTKDHTVSDTFVQLLRTKM</sequence>
<keyword evidence="2" id="KW-0042">Antenna complex</keyword>
<dbReference type="SUPFAM" id="SSF52540">
    <property type="entry name" value="P-loop containing nucleoside triphosphate hydrolases"/>
    <property type="match status" value="1"/>
</dbReference>
<comment type="similarity">
    <text evidence="1">Belongs to the CpcE/RpcE/PecE family.</text>
</comment>
<protein>
    <submittedName>
        <fullName evidence="6">HEAT repeat domain-containing protein</fullName>
    </submittedName>
</protein>
<dbReference type="Gene3D" id="3.40.50.300">
    <property type="entry name" value="P-loop containing nucleotide triphosphate hydrolases"/>
    <property type="match status" value="1"/>
</dbReference>
<dbReference type="GO" id="GO:0030089">
    <property type="term" value="C:phycobilisome"/>
    <property type="evidence" value="ECO:0007669"/>
    <property type="project" value="UniProtKB-KW"/>
</dbReference>
<evidence type="ECO:0000256" key="4">
    <source>
        <dbReference type="ARBA" id="ARBA00023239"/>
    </source>
</evidence>
<evidence type="ECO:0000256" key="3">
    <source>
        <dbReference type="ARBA" id="ARBA00022738"/>
    </source>
</evidence>
<feature type="transmembrane region" description="Helical" evidence="5">
    <location>
        <begin position="744"/>
        <end position="763"/>
    </location>
</feature>
<dbReference type="AlphaFoldDB" id="A0A9E3LWF3"/>
<dbReference type="Pfam" id="PF13646">
    <property type="entry name" value="HEAT_2"/>
    <property type="match status" value="2"/>
</dbReference>
<dbReference type="InterPro" id="IPR011989">
    <property type="entry name" value="ARM-like"/>
</dbReference>
<accession>A0A9E3LWF3</accession>
<proteinExistence type="inferred from homology"/>
<dbReference type="PANTHER" id="PTHR12697:SF5">
    <property type="entry name" value="DEOXYHYPUSINE HYDROXYLASE"/>
    <property type="match status" value="1"/>
</dbReference>
<dbReference type="InterPro" id="IPR016024">
    <property type="entry name" value="ARM-type_fold"/>
</dbReference>
<keyword evidence="3" id="KW-0605">Phycobilisome</keyword>
<dbReference type="Pfam" id="PF03130">
    <property type="entry name" value="HEAT_PBS"/>
    <property type="match status" value="2"/>
</dbReference>
<dbReference type="Proteomes" id="UP000813215">
    <property type="component" value="Unassembled WGS sequence"/>
</dbReference>
<dbReference type="SUPFAM" id="SSF48371">
    <property type="entry name" value="ARM repeat"/>
    <property type="match status" value="1"/>
</dbReference>
<dbReference type="EMBL" id="JAHHHW010000143">
    <property type="protein sequence ID" value="MBW4434850.1"/>
    <property type="molecule type" value="Genomic_DNA"/>
</dbReference>
<organism evidence="6 7">
    <name type="scientific">Pelatocladus maniniholoensis HA4357-MV3</name>
    <dbReference type="NCBI Taxonomy" id="1117104"/>
    <lineage>
        <taxon>Bacteria</taxon>
        <taxon>Bacillati</taxon>
        <taxon>Cyanobacteriota</taxon>
        <taxon>Cyanophyceae</taxon>
        <taxon>Nostocales</taxon>
        <taxon>Nostocaceae</taxon>
        <taxon>Pelatocladus</taxon>
    </lineage>
</organism>
<evidence type="ECO:0000313" key="6">
    <source>
        <dbReference type="EMBL" id="MBW4434850.1"/>
    </source>
</evidence>
<gene>
    <name evidence="6" type="ORF">KME28_24830</name>
</gene>
<keyword evidence="5" id="KW-0472">Membrane</keyword>
<keyword evidence="5" id="KW-0812">Transmembrane</keyword>
<evidence type="ECO:0000256" key="5">
    <source>
        <dbReference type="SAM" id="Phobius"/>
    </source>
</evidence>
<dbReference type="Gene3D" id="1.25.10.10">
    <property type="entry name" value="Leucine-rich Repeat Variant"/>
    <property type="match status" value="6"/>
</dbReference>
<dbReference type="GO" id="GO:0016829">
    <property type="term" value="F:lyase activity"/>
    <property type="evidence" value="ECO:0007669"/>
    <property type="project" value="UniProtKB-KW"/>
</dbReference>
<keyword evidence="4" id="KW-0456">Lyase</keyword>
<dbReference type="InterPro" id="IPR004155">
    <property type="entry name" value="PBS_lyase_HEAT"/>
</dbReference>
<reference evidence="6" key="1">
    <citation type="submission" date="2021-05" db="EMBL/GenBank/DDBJ databases">
        <authorList>
            <person name="Pietrasiak N."/>
            <person name="Ward R."/>
            <person name="Stajich J.E."/>
            <person name="Kurbessoian T."/>
        </authorList>
    </citation>
    <scope>NUCLEOTIDE SEQUENCE</scope>
    <source>
        <strain evidence="6">HA4357-MV3</strain>
    </source>
</reference>
<name>A0A9E3LWF3_9NOST</name>
<evidence type="ECO:0000313" key="7">
    <source>
        <dbReference type="Proteomes" id="UP000813215"/>
    </source>
</evidence>
<evidence type="ECO:0000256" key="1">
    <source>
        <dbReference type="ARBA" id="ARBA00009299"/>
    </source>
</evidence>
<keyword evidence="5" id="KW-1133">Transmembrane helix</keyword>
<dbReference type="GO" id="GO:0016491">
    <property type="term" value="F:oxidoreductase activity"/>
    <property type="evidence" value="ECO:0007669"/>
    <property type="project" value="TreeGrafter"/>
</dbReference>
<reference evidence="6" key="2">
    <citation type="journal article" date="2022" name="Microbiol. Resour. Announc.">
        <title>Metagenome Sequencing to Explore Phylogenomics of Terrestrial Cyanobacteria.</title>
        <authorList>
            <person name="Ward R.D."/>
            <person name="Stajich J.E."/>
            <person name="Johansen J.R."/>
            <person name="Huntemann M."/>
            <person name="Clum A."/>
            <person name="Foster B."/>
            <person name="Foster B."/>
            <person name="Roux S."/>
            <person name="Palaniappan K."/>
            <person name="Varghese N."/>
            <person name="Mukherjee S."/>
            <person name="Reddy T.B.K."/>
            <person name="Daum C."/>
            <person name="Copeland A."/>
            <person name="Chen I.A."/>
            <person name="Ivanova N.N."/>
            <person name="Kyrpides N.C."/>
            <person name="Shapiro N."/>
            <person name="Eloe-Fadrosh E.A."/>
            <person name="Pietrasiak N."/>
        </authorList>
    </citation>
    <scope>NUCLEOTIDE SEQUENCE</scope>
    <source>
        <strain evidence="6">HA4357-MV3</strain>
    </source>
</reference>
<dbReference type="SMART" id="SM00567">
    <property type="entry name" value="EZ_HEAT"/>
    <property type="match status" value="13"/>
</dbReference>